<dbReference type="EMBL" id="JAOQJQ010000002">
    <property type="protein sequence ID" value="MCU6761806.1"/>
    <property type="molecule type" value="Genomic_DNA"/>
</dbReference>
<protein>
    <submittedName>
        <fullName evidence="1">Uncharacterized protein</fullName>
    </submittedName>
</protein>
<proteinExistence type="predicted"/>
<name>A0ABT2TJF3_9FIRM</name>
<dbReference type="Proteomes" id="UP001652442">
    <property type="component" value="Unassembled WGS sequence"/>
</dbReference>
<sequence length="66" mass="7934">MYEQLDLTEYLYGIALSDADFLMNEHHQIQYNEICQDCCRSCKQSFRCSIVQCPYYSVQRRRKQAV</sequence>
<keyword evidence="2" id="KW-1185">Reference proteome</keyword>
<evidence type="ECO:0000313" key="2">
    <source>
        <dbReference type="Proteomes" id="UP001652442"/>
    </source>
</evidence>
<evidence type="ECO:0000313" key="1">
    <source>
        <dbReference type="EMBL" id="MCU6761806.1"/>
    </source>
</evidence>
<gene>
    <name evidence="1" type="ORF">OCV88_05560</name>
</gene>
<organism evidence="1 2">
    <name type="scientific">Brotonthovivens ammoniilytica</name>
    <dbReference type="NCBI Taxonomy" id="2981725"/>
    <lineage>
        <taxon>Bacteria</taxon>
        <taxon>Bacillati</taxon>
        <taxon>Bacillota</taxon>
        <taxon>Clostridia</taxon>
        <taxon>Lachnospirales</taxon>
        <taxon>Lachnospiraceae</taxon>
        <taxon>Brotonthovivens</taxon>
    </lineage>
</organism>
<accession>A0ABT2TJF3</accession>
<dbReference type="RefSeq" id="WP_158424588.1">
    <property type="nucleotide sequence ID" value="NZ_JAOQJQ010000002.1"/>
</dbReference>
<comment type="caution">
    <text evidence="1">The sequence shown here is derived from an EMBL/GenBank/DDBJ whole genome shotgun (WGS) entry which is preliminary data.</text>
</comment>
<reference evidence="1 2" key="1">
    <citation type="journal article" date="2021" name="ISME Commun">
        <title>Automated analysis of genomic sequences facilitates high-throughput and comprehensive description of bacteria.</title>
        <authorList>
            <person name="Hitch T.C.A."/>
        </authorList>
    </citation>
    <scope>NUCLEOTIDE SEQUENCE [LARGE SCALE GENOMIC DNA]</scope>
    <source>
        <strain evidence="1 2">Sanger_109</strain>
    </source>
</reference>